<dbReference type="CDD" id="cd00401">
    <property type="entry name" value="SAHH"/>
    <property type="match status" value="1"/>
</dbReference>
<accession>A0ABX0UTG8</accession>
<keyword evidence="4 5" id="KW-0378">Hydrolase</keyword>
<name>A0ABX0UTG8_9HYPH</name>
<feature type="binding site" evidence="4">
    <location>
        <position position="225"/>
    </location>
    <ligand>
        <name>substrate</name>
    </ligand>
</feature>
<dbReference type="NCBIfam" id="NF004005">
    <property type="entry name" value="PRK05476.2-3"/>
    <property type="match status" value="1"/>
</dbReference>
<evidence type="ECO:0000256" key="4">
    <source>
        <dbReference type="HAMAP-Rule" id="MF_00563"/>
    </source>
</evidence>
<dbReference type="HAMAP" id="MF_00563">
    <property type="entry name" value="AdoHcyase"/>
    <property type="match status" value="1"/>
</dbReference>
<evidence type="ECO:0000313" key="8">
    <source>
        <dbReference type="EMBL" id="NIJ56254.1"/>
    </source>
</evidence>
<keyword evidence="3 4" id="KW-0520">NAD</keyword>
<feature type="binding site" evidence="4">
    <location>
        <position position="130"/>
    </location>
    <ligand>
        <name>substrate</name>
    </ligand>
</feature>
<feature type="binding site" evidence="4">
    <location>
        <position position="55"/>
    </location>
    <ligand>
        <name>substrate</name>
    </ligand>
</feature>
<dbReference type="NCBIfam" id="TIGR00936">
    <property type="entry name" value="ahcY"/>
    <property type="match status" value="1"/>
</dbReference>
<keyword evidence="2 4" id="KW-0554">One-carbon metabolism</keyword>
<evidence type="ECO:0000256" key="1">
    <source>
        <dbReference type="ARBA" id="ARBA00007122"/>
    </source>
</evidence>
<dbReference type="PROSITE" id="PS00739">
    <property type="entry name" value="ADOHCYASE_2"/>
    <property type="match status" value="1"/>
</dbReference>
<comment type="subcellular location">
    <subcellularLocation>
        <location evidence="4">Cytoplasm</location>
    </subcellularLocation>
</comment>
<protein>
    <recommendedName>
        <fullName evidence="4">Adenosylhomocysteinase</fullName>
        <ecNumber evidence="4">3.13.2.1</ecNumber>
    </recommendedName>
    <alternativeName>
        <fullName evidence="4">S-adenosyl-L-homocysteine hydrolase</fullName>
        <shortName evidence="4">AdoHcyase</shortName>
    </alternativeName>
</protein>
<feature type="binding site" evidence="4">
    <location>
        <position position="313"/>
    </location>
    <ligand>
        <name>NAD(+)</name>
        <dbReference type="ChEBI" id="CHEBI:57540"/>
    </ligand>
</feature>
<feature type="binding site" evidence="4">
    <location>
        <begin position="334"/>
        <end position="336"/>
    </location>
    <ligand>
        <name>NAD(+)</name>
        <dbReference type="ChEBI" id="CHEBI:57540"/>
    </ligand>
</feature>
<dbReference type="PIRSF" id="PIRSF001109">
    <property type="entry name" value="Ad_hcy_hydrolase"/>
    <property type="match status" value="1"/>
</dbReference>
<comment type="similarity">
    <text evidence="1 4 6">Belongs to the adenosylhomocysteinase family.</text>
</comment>
<comment type="cofactor">
    <cofactor evidence="4 5">
        <name>NAD(+)</name>
        <dbReference type="ChEBI" id="CHEBI:57540"/>
    </cofactor>
    <text evidence="4 5">Binds 1 NAD(+) per subunit.</text>
</comment>
<dbReference type="InterPro" id="IPR020082">
    <property type="entry name" value="S-Ado-L-homoCys_hydrolase_CS"/>
</dbReference>
<comment type="catalytic activity">
    <reaction evidence="4 5">
        <text>S-adenosyl-L-homocysteine + H2O = L-homocysteine + adenosine</text>
        <dbReference type="Rhea" id="RHEA:21708"/>
        <dbReference type="ChEBI" id="CHEBI:15377"/>
        <dbReference type="ChEBI" id="CHEBI:16335"/>
        <dbReference type="ChEBI" id="CHEBI:57856"/>
        <dbReference type="ChEBI" id="CHEBI:58199"/>
        <dbReference type="EC" id="3.13.2.1"/>
    </reaction>
</comment>
<feature type="binding site" evidence="4">
    <location>
        <begin position="255"/>
        <end position="260"/>
    </location>
    <ligand>
        <name>NAD(+)</name>
        <dbReference type="ChEBI" id="CHEBI:57540"/>
    </ligand>
</feature>
<dbReference type="PANTHER" id="PTHR23420">
    <property type="entry name" value="ADENOSYLHOMOCYSTEINASE"/>
    <property type="match status" value="1"/>
</dbReference>
<dbReference type="SMART" id="SM00996">
    <property type="entry name" value="AdoHcyase"/>
    <property type="match status" value="1"/>
</dbReference>
<evidence type="ECO:0000256" key="5">
    <source>
        <dbReference type="RuleBase" id="RU000548"/>
    </source>
</evidence>
<comment type="function">
    <text evidence="4">May play a key role in the regulation of the intracellular concentration of adenosylhomocysteine.</text>
</comment>
<evidence type="ECO:0000256" key="2">
    <source>
        <dbReference type="ARBA" id="ARBA00022563"/>
    </source>
</evidence>
<keyword evidence="9" id="KW-1185">Reference proteome</keyword>
<dbReference type="SUPFAM" id="SSF52283">
    <property type="entry name" value="Formate/glycerate dehydrogenase catalytic domain-like"/>
    <property type="match status" value="1"/>
</dbReference>
<dbReference type="PROSITE" id="PS00738">
    <property type="entry name" value="ADOHCYASE_1"/>
    <property type="match status" value="1"/>
</dbReference>
<feature type="binding site" evidence="4">
    <location>
        <position position="221"/>
    </location>
    <ligand>
        <name>substrate</name>
    </ligand>
</feature>
<dbReference type="Gene3D" id="3.40.50.720">
    <property type="entry name" value="NAD(P)-binding Rossmann-like Domain"/>
    <property type="match status" value="1"/>
</dbReference>
<organism evidence="8 9">
    <name type="scientific">Pseudochelatococcus lubricantis</name>
    <dbReference type="NCBI Taxonomy" id="1538102"/>
    <lineage>
        <taxon>Bacteria</taxon>
        <taxon>Pseudomonadati</taxon>
        <taxon>Pseudomonadota</taxon>
        <taxon>Alphaproteobacteria</taxon>
        <taxon>Hyphomicrobiales</taxon>
        <taxon>Chelatococcaceae</taxon>
        <taxon>Pseudochelatococcus</taxon>
    </lineage>
</organism>
<dbReference type="PANTHER" id="PTHR23420:SF0">
    <property type="entry name" value="ADENOSYLHOMOCYSTEINASE"/>
    <property type="match status" value="1"/>
</dbReference>
<comment type="caution">
    <text evidence="8">The sequence shown here is derived from an EMBL/GenBank/DDBJ whole genome shotgun (WGS) entry which is preliminary data.</text>
</comment>
<keyword evidence="4" id="KW-0963">Cytoplasm</keyword>
<feature type="binding site" evidence="4">
    <location>
        <begin position="192"/>
        <end position="194"/>
    </location>
    <ligand>
        <name>NAD(+)</name>
        <dbReference type="ChEBI" id="CHEBI:57540"/>
    </ligand>
</feature>
<comment type="pathway">
    <text evidence="4 5">Amino-acid biosynthesis; L-homocysteine biosynthesis; L-homocysteine from S-adenosyl-L-homocysteine: step 1/1.</text>
</comment>
<evidence type="ECO:0000313" key="9">
    <source>
        <dbReference type="Proteomes" id="UP001429580"/>
    </source>
</evidence>
<dbReference type="RefSeq" id="WP_166947573.1">
    <property type="nucleotide sequence ID" value="NZ_JAASQI010000001.1"/>
</dbReference>
<dbReference type="Gene3D" id="3.40.50.1480">
    <property type="entry name" value="Adenosylhomocysteinase-like"/>
    <property type="match status" value="1"/>
</dbReference>
<dbReference type="InterPro" id="IPR000043">
    <property type="entry name" value="Adenosylhomocysteinase-like"/>
</dbReference>
<dbReference type="Pfam" id="PF00670">
    <property type="entry name" value="AdoHcyase_NAD"/>
    <property type="match status" value="1"/>
</dbReference>
<dbReference type="InterPro" id="IPR036291">
    <property type="entry name" value="NAD(P)-bd_dom_sf"/>
</dbReference>
<dbReference type="GO" id="GO:0016787">
    <property type="term" value="F:hydrolase activity"/>
    <property type="evidence" value="ECO:0007669"/>
    <property type="project" value="UniProtKB-KW"/>
</dbReference>
<dbReference type="InterPro" id="IPR015878">
    <property type="entry name" value="Ado_hCys_hydrolase_NAD-bd"/>
</dbReference>
<feature type="binding site" evidence="4">
    <location>
        <position position="226"/>
    </location>
    <ligand>
        <name>NAD(+)</name>
        <dbReference type="ChEBI" id="CHEBI:57540"/>
    </ligand>
</feature>
<dbReference type="EMBL" id="JAASQI010000001">
    <property type="protein sequence ID" value="NIJ56254.1"/>
    <property type="molecule type" value="Genomic_DNA"/>
</dbReference>
<dbReference type="SMART" id="SM00997">
    <property type="entry name" value="AdoHcyase_NAD"/>
    <property type="match status" value="1"/>
</dbReference>
<feature type="binding site" evidence="4">
    <location>
        <position position="278"/>
    </location>
    <ligand>
        <name>NAD(+)</name>
        <dbReference type="ChEBI" id="CHEBI:57540"/>
    </ligand>
</feature>
<evidence type="ECO:0000259" key="7">
    <source>
        <dbReference type="SMART" id="SM00997"/>
    </source>
</evidence>
<feature type="binding site" evidence="4">
    <location>
        <position position="191"/>
    </location>
    <ligand>
        <name>substrate</name>
    </ligand>
</feature>
<proteinExistence type="inferred from homology"/>
<dbReference type="EC" id="3.13.2.1" evidence="4"/>
<dbReference type="Pfam" id="PF05221">
    <property type="entry name" value="AdoHcyase"/>
    <property type="match status" value="1"/>
</dbReference>
<dbReference type="Proteomes" id="UP001429580">
    <property type="component" value="Unassembled WGS sequence"/>
</dbReference>
<gene>
    <name evidence="4" type="primary">ahcY</name>
    <name evidence="8" type="ORF">FHS82_000067</name>
</gene>
<sequence>MSQDYVVKDLSLADWGRKEISIAETEMPGLIAVREEFGPSQPLKGARIAGSLHMTIQTAVLIETLKALGADVRWASCNIYSTQDHAAAAIAAAGVPVFAVKGETLEEYWNYTRRILEWGDGGTPNLILDDGGDATLLVHLGLRAEQGDAAFLEKPSSEEEEVLFALIRRTLSEKPGWFAELAANIVGVSEETTTGVHRLYIMEREGNLLFPAINVNDSVTKSKFDNLYGCRESLVDGIRRGTDVMMAGKVAMVAGFGDVGKGSAASLRNAGCRVLVSEIDPICALQAAMEGYEVVTMEQAAPRADIFVTATGNKDIITLEHMRAMKDRAIVCNIGHFDNEIQVGSLRNFQWDNIKPQVDEITFPDGKRIILLSEGRLVNLGNATGHPSFVMSASFTNQTLAQIELHTKRGEYEKKVYTLPKHLDEKVASLHLAKIGVTLTKLTDEQATYIGVSANGPFKADHYRY</sequence>
<evidence type="ECO:0000256" key="3">
    <source>
        <dbReference type="ARBA" id="ARBA00023027"/>
    </source>
</evidence>
<feature type="binding site" evidence="4">
    <location>
        <position position="379"/>
    </location>
    <ligand>
        <name>NAD(+)</name>
        <dbReference type="ChEBI" id="CHEBI:57540"/>
    </ligand>
</feature>
<evidence type="ECO:0000256" key="6">
    <source>
        <dbReference type="RuleBase" id="RU004166"/>
    </source>
</evidence>
<reference evidence="8 9" key="1">
    <citation type="submission" date="2020-03" db="EMBL/GenBank/DDBJ databases">
        <title>Genomic Encyclopedia of Type Strains, Phase IV (KMG-IV): sequencing the most valuable type-strain genomes for metagenomic binning, comparative biology and taxonomic classification.</title>
        <authorList>
            <person name="Goeker M."/>
        </authorList>
    </citation>
    <scope>NUCLEOTIDE SEQUENCE [LARGE SCALE GENOMIC DNA]</scope>
    <source>
        <strain evidence="8 9">DSM 103870</strain>
    </source>
</reference>
<dbReference type="SUPFAM" id="SSF51735">
    <property type="entry name" value="NAD(P)-binding Rossmann-fold domains"/>
    <property type="match status" value="1"/>
</dbReference>
<dbReference type="InterPro" id="IPR042172">
    <property type="entry name" value="Adenosylhomocyst_ase-like_sf"/>
</dbReference>
<feature type="domain" description="S-adenosyl-L-homocysteine hydrolase NAD binding" evidence="7">
    <location>
        <begin position="226"/>
        <end position="385"/>
    </location>
</feature>